<gene>
    <name evidence="10" type="primary">epsF_1</name>
    <name evidence="10" type="ORF">CLMAG_04090</name>
</gene>
<dbReference type="InterPro" id="IPR018076">
    <property type="entry name" value="T2SS_GspF_dom"/>
</dbReference>
<keyword evidence="6 8" id="KW-1133">Transmembrane helix</keyword>
<evidence type="ECO:0000259" key="9">
    <source>
        <dbReference type="Pfam" id="PF00482"/>
    </source>
</evidence>
<evidence type="ECO:0000256" key="8">
    <source>
        <dbReference type="SAM" id="Phobius"/>
    </source>
</evidence>
<keyword evidence="4" id="KW-0997">Cell inner membrane</keyword>
<keyword evidence="11" id="KW-1185">Reference proteome</keyword>
<evidence type="ECO:0000256" key="4">
    <source>
        <dbReference type="ARBA" id="ARBA00022519"/>
    </source>
</evidence>
<dbReference type="FunFam" id="1.20.81.30:FF:000001">
    <property type="entry name" value="Type II secretion system protein F"/>
    <property type="match status" value="1"/>
</dbReference>
<organism evidence="10 11">
    <name type="scientific">Clostridium magnum DSM 2767</name>
    <dbReference type="NCBI Taxonomy" id="1121326"/>
    <lineage>
        <taxon>Bacteria</taxon>
        <taxon>Bacillati</taxon>
        <taxon>Bacillota</taxon>
        <taxon>Clostridia</taxon>
        <taxon>Eubacteriales</taxon>
        <taxon>Clostridiaceae</taxon>
        <taxon>Clostridium</taxon>
    </lineage>
</organism>
<dbReference type="EMBL" id="LWAE01000001">
    <property type="protein sequence ID" value="KZL93385.1"/>
    <property type="molecule type" value="Genomic_DNA"/>
</dbReference>
<proteinExistence type="inferred from homology"/>
<evidence type="ECO:0000313" key="11">
    <source>
        <dbReference type="Proteomes" id="UP000076603"/>
    </source>
</evidence>
<feature type="transmembrane region" description="Helical" evidence="8">
    <location>
        <begin position="166"/>
        <end position="187"/>
    </location>
</feature>
<dbReference type="RefSeq" id="WP_066617225.1">
    <property type="nucleotide sequence ID" value="NZ_FQXL01000015.1"/>
</dbReference>
<keyword evidence="7 8" id="KW-0472">Membrane</keyword>
<comment type="subcellular location">
    <subcellularLocation>
        <location evidence="1">Cell inner membrane</location>
        <topology evidence="1">Multi-pass membrane protein</topology>
    </subcellularLocation>
</comment>
<evidence type="ECO:0000256" key="3">
    <source>
        <dbReference type="ARBA" id="ARBA00022475"/>
    </source>
</evidence>
<dbReference type="GO" id="GO:0005886">
    <property type="term" value="C:plasma membrane"/>
    <property type="evidence" value="ECO:0007669"/>
    <property type="project" value="UniProtKB-SubCell"/>
</dbReference>
<dbReference type="PANTHER" id="PTHR30012:SF0">
    <property type="entry name" value="TYPE II SECRETION SYSTEM PROTEIN F-RELATED"/>
    <property type="match status" value="1"/>
</dbReference>
<dbReference type="OrthoDB" id="9805682at2"/>
<reference evidence="10 11" key="1">
    <citation type="submission" date="2016-04" db="EMBL/GenBank/DDBJ databases">
        <title>Genome sequence of Clostridium magnum DSM 2767.</title>
        <authorList>
            <person name="Poehlein A."/>
            <person name="Uhlig R."/>
            <person name="Fischer R."/>
            <person name="Bahl H."/>
            <person name="Daniel R."/>
        </authorList>
    </citation>
    <scope>NUCLEOTIDE SEQUENCE [LARGE SCALE GENOMIC DNA]</scope>
    <source>
        <strain evidence="10 11">DSM 2767</strain>
    </source>
</reference>
<dbReference type="PANTHER" id="PTHR30012">
    <property type="entry name" value="GENERAL SECRETION PATHWAY PROTEIN"/>
    <property type="match status" value="1"/>
</dbReference>
<dbReference type="PATRIC" id="fig|1121326.3.peg.386"/>
<dbReference type="STRING" id="1121326.CLMAG_04090"/>
<evidence type="ECO:0000256" key="1">
    <source>
        <dbReference type="ARBA" id="ARBA00004429"/>
    </source>
</evidence>
<dbReference type="InterPro" id="IPR003004">
    <property type="entry name" value="GspF/PilC"/>
</dbReference>
<name>A0A162U3D9_9CLOT</name>
<comment type="similarity">
    <text evidence="2">Belongs to the GSP F family.</text>
</comment>
<evidence type="ECO:0000256" key="2">
    <source>
        <dbReference type="ARBA" id="ARBA00005745"/>
    </source>
</evidence>
<dbReference type="InterPro" id="IPR042094">
    <property type="entry name" value="T2SS_GspF_sf"/>
</dbReference>
<evidence type="ECO:0000313" key="10">
    <source>
        <dbReference type="EMBL" id="KZL93385.1"/>
    </source>
</evidence>
<dbReference type="Gene3D" id="1.20.81.30">
    <property type="entry name" value="Type II secretion system (T2SS), domain F"/>
    <property type="match status" value="2"/>
</dbReference>
<evidence type="ECO:0000256" key="7">
    <source>
        <dbReference type="ARBA" id="ARBA00023136"/>
    </source>
</evidence>
<feature type="transmembrane region" description="Helical" evidence="8">
    <location>
        <begin position="369"/>
        <end position="390"/>
    </location>
</feature>
<feature type="domain" description="Type II secretion system protein GspF" evidence="9">
    <location>
        <begin position="266"/>
        <end position="388"/>
    </location>
</feature>
<sequence>MKKFIYKAWDQQFNIVKGIEEGADIERVIENIKMRDLKIIYVKEKNTLLKLALLKRTLNDEALANFCGQIAMIINSGVNILNGLEIMEQQAKNNNMKKILSSLIESIKGGNSLSAAIQQTGSFPTLLIDMLITGEVSGNLDTILFNMEGFYIMEANIKSKIKSASIYPLLILIVSIGMVVFFDFFIFPDLKDMFTDVRLPLITTWLLQIMNYINSNYLFIIIFVVLIVILIKYAITIPQVKYIIDKAKLNIPSIGLLNKNIITSRFTRSMGIFLKSAVSIVTIMDNMKAVISNEFISTKIENAKIKLEGGMNFSEAIEDENVFDPLVIQMMKVGEETGRLDDMMLKLADKYDERVDLQITRIMALIEPVLTLVIGSIVGIVIVAMALPIMQMTQNMK</sequence>
<keyword evidence="3" id="KW-1003">Cell membrane</keyword>
<dbReference type="Proteomes" id="UP000076603">
    <property type="component" value="Unassembled WGS sequence"/>
</dbReference>
<accession>A0A162U3D9</accession>
<feature type="transmembrane region" description="Helical" evidence="8">
    <location>
        <begin position="217"/>
        <end position="235"/>
    </location>
</feature>
<protein>
    <submittedName>
        <fullName evidence="10">Type II secretion system protein F</fullName>
    </submittedName>
</protein>
<dbReference type="PRINTS" id="PR00812">
    <property type="entry name" value="BCTERIALGSPF"/>
</dbReference>
<feature type="domain" description="Type II secretion system protein GspF" evidence="9">
    <location>
        <begin position="66"/>
        <end position="188"/>
    </location>
</feature>
<comment type="caution">
    <text evidence="10">The sequence shown here is derived from an EMBL/GenBank/DDBJ whole genome shotgun (WGS) entry which is preliminary data.</text>
</comment>
<evidence type="ECO:0000256" key="5">
    <source>
        <dbReference type="ARBA" id="ARBA00022692"/>
    </source>
</evidence>
<dbReference type="AlphaFoldDB" id="A0A162U3D9"/>
<dbReference type="Pfam" id="PF00482">
    <property type="entry name" value="T2SSF"/>
    <property type="match status" value="2"/>
</dbReference>
<evidence type="ECO:0000256" key="6">
    <source>
        <dbReference type="ARBA" id="ARBA00022989"/>
    </source>
</evidence>
<keyword evidence="5 8" id="KW-0812">Transmembrane</keyword>